<keyword evidence="1" id="KW-0812">Transmembrane</keyword>
<evidence type="ECO:0000313" key="3">
    <source>
        <dbReference type="Proteomes" id="UP001221757"/>
    </source>
</evidence>
<feature type="transmembrane region" description="Helical" evidence="1">
    <location>
        <begin position="118"/>
        <end position="137"/>
    </location>
</feature>
<name>A0AAD7D2U9_MYCRO</name>
<feature type="transmembrane region" description="Helical" evidence="1">
    <location>
        <begin position="149"/>
        <end position="171"/>
    </location>
</feature>
<accession>A0AAD7D2U9</accession>
<dbReference type="AlphaFoldDB" id="A0AAD7D2U9"/>
<proteinExistence type="predicted"/>
<dbReference type="Proteomes" id="UP001221757">
    <property type="component" value="Unassembled WGS sequence"/>
</dbReference>
<organism evidence="2 3">
    <name type="scientific">Mycena rosella</name>
    <name type="common">Pink bonnet</name>
    <name type="synonym">Agaricus rosellus</name>
    <dbReference type="NCBI Taxonomy" id="1033263"/>
    <lineage>
        <taxon>Eukaryota</taxon>
        <taxon>Fungi</taxon>
        <taxon>Dikarya</taxon>
        <taxon>Basidiomycota</taxon>
        <taxon>Agaricomycotina</taxon>
        <taxon>Agaricomycetes</taxon>
        <taxon>Agaricomycetidae</taxon>
        <taxon>Agaricales</taxon>
        <taxon>Marasmiineae</taxon>
        <taxon>Mycenaceae</taxon>
        <taxon>Mycena</taxon>
    </lineage>
</organism>
<sequence>MSDPLVDDSWSIRKGVTMAILQDPLRIRVHATGDEEPFEVPPHWHAAHDEQHVVLKGRAQITQDGVSRVIGPEDGVCVTRRGVVHSLKSFPGEETIIEETTLPSVETTAQKILFFRNMFVPGMLQSFLGIMQIFYYGDAYPEFPTGVRWLEWLVVVVAGGWLAPLFGFQLPDKRLRLDPKRFPPNKKY</sequence>
<keyword evidence="3" id="KW-1185">Reference proteome</keyword>
<dbReference type="Gene3D" id="2.60.120.10">
    <property type="entry name" value="Jelly Rolls"/>
    <property type="match status" value="1"/>
</dbReference>
<evidence type="ECO:0000313" key="2">
    <source>
        <dbReference type="EMBL" id="KAJ7675345.1"/>
    </source>
</evidence>
<gene>
    <name evidence="2" type="ORF">B0H17DRAFT_1081090</name>
</gene>
<dbReference type="InterPro" id="IPR011051">
    <property type="entry name" value="RmlC_Cupin_sf"/>
</dbReference>
<dbReference type="SUPFAM" id="SSF51182">
    <property type="entry name" value="RmlC-like cupins"/>
    <property type="match status" value="1"/>
</dbReference>
<keyword evidence="1" id="KW-0472">Membrane</keyword>
<reference evidence="2" key="1">
    <citation type="submission" date="2023-03" db="EMBL/GenBank/DDBJ databases">
        <title>Massive genome expansion in bonnet fungi (Mycena s.s.) driven by repeated elements and novel gene families across ecological guilds.</title>
        <authorList>
            <consortium name="Lawrence Berkeley National Laboratory"/>
            <person name="Harder C.B."/>
            <person name="Miyauchi S."/>
            <person name="Viragh M."/>
            <person name="Kuo A."/>
            <person name="Thoen E."/>
            <person name="Andreopoulos B."/>
            <person name="Lu D."/>
            <person name="Skrede I."/>
            <person name="Drula E."/>
            <person name="Henrissat B."/>
            <person name="Morin E."/>
            <person name="Kohler A."/>
            <person name="Barry K."/>
            <person name="LaButti K."/>
            <person name="Morin E."/>
            <person name="Salamov A."/>
            <person name="Lipzen A."/>
            <person name="Mereny Z."/>
            <person name="Hegedus B."/>
            <person name="Baldrian P."/>
            <person name="Stursova M."/>
            <person name="Weitz H."/>
            <person name="Taylor A."/>
            <person name="Grigoriev I.V."/>
            <person name="Nagy L.G."/>
            <person name="Martin F."/>
            <person name="Kauserud H."/>
        </authorList>
    </citation>
    <scope>NUCLEOTIDE SEQUENCE</scope>
    <source>
        <strain evidence="2">CBHHK067</strain>
    </source>
</reference>
<comment type="caution">
    <text evidence="2">The sequence shown here is derived from an EMBL/GenBank/DDBJ whole genome shotgun (WGS) entry which is preliminary data.</text>
</comment>
<evidence type="ECO:0000256" key="1">
    <source>
        <dbReference type="SAM" id="Phobius"/>
    </source>
</evidence>
<dbReference type="CDD" id="cd02208">
    <property type="entry name" value="cupin_RmlC-like"/>
    <property type="match status" value="1"/>
</dbReference>
<dbReference type="EMBL" id="JARKIE010000149">
    <property type="protein sequence ID" value="KAJ7675345.1"/>
    <property type="molecule type" value="Genomic_DNA"/>
</dbReference>
<protein>
    <submittedName>
        <fullName evidence="2">Uncharacterized protein</fullName>
    </submittedName>
</protein>
<dbReference type="InterPro" id="IPR014710">
    <property type="entry name" value="RmlC-like_jellyroll"/>
</dbReference>
<keyword evidence="1" id="KW-1133">Transmembrane helix</keyword>